<accession>A0ACC0LFR8</accession>
<evidence type="ECO:0000313" key="2">
    <source>
        <dbReference type="Proteomes" id="UP001062846"/>
    </source>
</evidence>
<protein>
    <submittedName>
        <fullName evidence="1">Uncharacterized protein</fullName>
    </submittedName>
</protein>
<name>A0ACC0LFR8_RHOML</name>
<reference evidence="1" key="1">
    <citation type="submission" date="2022-02" db="EMBL/GenBank/DDBJ databases">
        <title>Plant Genome Project.</title>
        <authorList>
            <person name="Zhang R.-G."/>
        </authorList>
    </citation>
    <scope>NUCLEOTIDE SEQUENCE</scope>
    <source>
        <strain evidence="1">AT1</strain>
    </source>
</reference>
<gene>
    <name evidence="1" type="ORF">RHMOL_Rhmol12G0042200</name>
</gene>
<evidence type="ECO:0000313" key="1">
    <source>
        <dbReference type="EMBL" id="KAI8526993.1"/>
    </source>
</evidence>
<proteinExistence type="predicted"/>
<keyword evidence="2" id="KW-1185">Reference proteome</keyword>
<sequence length="94" mass="10681">MGMGDCLERFCEEATERSGRENDLEDGELNQRVVRVLLRDGGAVETVDLSRCELRFLPEAFGKIQGLLVLDVSHNQLEVRISRRVDSLLLNFEC</sequence>
<dbReference type="Proteomes" id="UP001062846">
    <property type="component" value="Chromosome 12"/>
</dbReference>
<comment type="caution">
    <text evidence="1">The sequence shown here is derived from an EMBL/GenBank/DDBJ whole genome shotgun (WGS) entry which is preliminary data.</text>
</comment>
<dbReference type="EMBL" id="CM046399">
    <property type="protein sequence ID" value="KAI8526993.1"/>
    <property type="molecule type" value="Genomic_DNA"/>
</dbReference>
<organism evidence="1 2">
    <name type="scientific">Rhododendron molle</name>
    <name type="common">Chinese azalea</name>
    <name type="synonym">Azalea mollis</name>
    <dbReference type="NCBI Taxonomy" id="49168"/>
    <lineage>
        <taxon>Eukaryota</taxon>
        <taxon>Viridiplantae</taxon>
        <taxon>Streptophyta</taxon>
        <taxon>Embryophyta</taxon>
        <taxon>Tracheophyta</taxon>
        <taxon>Spermatophyta</taxon>
        <taxon>Magnoliopsida</taxon>
        <taxon>eudicotyledons</taxon>
        <taxon>Gunneridae</taxon>
        <taxon>Pentapetalae</taxon>
        <taxon>asterids</taxon>
        <taxon>Ericales</taxon>
        <taxon>Ericaceae</taxon>
        <taxon>Ericoideae</taxon>
        <taxon>Rhodoreae</taxon>
        <taxon>Rhododendron</taxon>
    </lineage>
</organism>